<gene>
    <name evidence="1" type="ORF">RA178_05450</name>
</gene>
<dbReference type="AlphaFoldDB" id="A0AA50Q6Q4"/>
<evidence type="ECO:0008006" key="2">
    <source>
        <dbReference type="Google" id="ProtNLM"/>
    </source>
</evidence>
<proteinExistence type="predicted"/>
<dbReference type="SUPFAM" id="SSF46955">
    <property type="entry name" value="Putative DNA-binding domain"/>
    <property type="match status" value="1"/>
</dbReference>
<dbReference type="GeneID" id="301338608"/>
<evidence type="ECO:0000313" key="1">
    <source>
        <dbReference type="EMBL" id="WMB74062.1"/>
    </source>
</evidence>
<dbReference type="EMBL" id="CP132914">
    <property type="protein sequence ID" value="WMB74062.1"/>
    <property type="molecule type" value="Genomic_DNA"/>
</dbReference>
<dbReference type="KEGG" id="sog:RA178_05450"/>
<accession>A0AA50Q6Q4</accession>
<name>A0AA50Q6Q4_9GAMM</name>
<reference evidence="1" key="1">
    <citation type="submission" date="2023-08" db="EMBL/GenBank/DDBJ databases">
        <title>Complete genome sequence of Shewanella oncorhynchi Z-P2, a siderophore putrebactin-producing bacterium.</title>
        <authorList>
            <person name="Zhang Y."/>
        </authorList>
    </citation>
    <scope>NUCLEOTIDE SEQUENCE</scope>
    <source>
        <strain evidence="1">Z-P2</strain>
    </source>
</reference>
<dbReference type="Proteomes" id="UP001236800">
    <property type="component" value="Chromosome"/>
</dbReference>
<protein>
    <recommendedName>
        <fullName evidence="2">Helix-turn-helix domain protein</fullName>
    </recommendedName>
</protein>
<organism evidence="1">
    <name type="scientific">Shewanella oncorhynchi</name>
    <dbReference type="NCBI Taxonomy" id="2726434"/>
    <lineage>
        <taxon>Bacteria</taxon>
        <taxon>Pseudomonadati</taxon>
        <taxon>Pseudomonadota</taxon>
        <taxon>Gammaproteobacteria</taxon>
        <taxon>Alteromonadales</taxon>
        <taxon>Shewanellaceae</taxon>
        <taxon>Shewanella</taxon>
    </lineage>
</organism>
<dbReference type="RefSeq" id="WP_254306298.1">
    <property type="nucleotide sequence ID" value="NZ_CP132914.1"/>
</dbReference>
<dbReference type="InterPro" id="IPR009061">
    <property type="entry name" value="DNA-bd_dom_put_sf"/>
</dbReference>
<sequence length="76" mass="8837">MMIKSTAKPVIKGYWTTKDLTARYRCSSRTIVRWMQREKHPFPLPRILAIGSYNRWAIDDVEEWEAAGVDTSQHAA</sequence>